<sequence length="487" mass="54459">MTATAGTRLRSTVPSWELRYSRKLVWTDAAVVTVAVATGASVASHMFRRAPIGTPFTEQSYALGSAAIALAYWLIWILALGVHDSRRPAVFGTGAEEYNRVLTASLSTLGLLTLFLYLVDLAPQRSFLLVAGGSGIVLLLLGRWAWRKRLHQQRRRKRNSYRTLLVGERRKSSDVARLLRSNTLAGFDIVGVVTTDPEAPDLLPGVTVVDTYKNLLGTIERFETDTLIVTSADALTPRRLKRLGWELEPMGVKLIVATALMDVAGPRIHTRPVAGLPLIHVESPQFQGWRYLAKRALDIVGSIVGIIITSPILILIPLLIRVDSPGPVFFPQQRLGLRGSPFTMYKFRSMHVDAEQQLVGLLDQSDGNGVLFKMREDPRVTKFGKFIRRHSLDELPQLFNVLRGDMSLVGPRPPLPQEADGYEEWMHRRMFVRPGVSGLWQVSGRSNLDWDESVRLDLYYVENWSMVGDLLILWRTIRAVAKGDGAY</sequence>
<organism evidence="9 10">
    <name type="scientific">Leucobacter komagatae</name>
    <dbReference type="NCBI Taxonomy" id="55969"/>
    <lineage>
        <taxon>Bacteria</taxon>
        <taxon>Bacillati</taxon>
        <taxon>Actinomycetota</taxon>
        <taxon>Actinomycetes</taxon>
        <taxon>Micrococcales</taxon>
        <taxon>Microbacteriaceae</taxon>
        <taxon>Leucobacter</taxon>
    </lineage>
</organism>
<dbReference type="RefSeq" id="WP_141887675.1">
    <property type="nucleotide sequence ID" value="NZ_BAAAUY010000020.1"/>
</dbReference>
<evidence type="ECO:0000256" key="2">
    <source>
        <dbReference type="ARBA" id="ARBA00006464"/>
    </source>
</evidence>
<evidence type="ECO:0000256" key="4">
    <source>
        <dbReference type="ARBA" id="ARBA00022692"/>
    </source>
</evidence>
<protein>
    <submittedName>
        <fullName evidence="9">Undecaprenyl-phosphate galactose phosphotransferase WbaP/exopolysaccharide biosynthesis polyprenyl glycosylphosphotransferase</fullName>
    </submittedName>
</protein>
<evidence type="ECO:0000313" key="10">
    <source>
        <dbReference type="Proteomes" id="UP000319094"/>
    </source>
</evidence>
<evidence type="ECO:0000256" key="3">
    <source>
        <dbReference type="ARBA" id="ARBA00022679"/>
    </source>
</evidence>
<dbReference type="PANTHER" id="PTHR30576">
    <property type="entry name" value="COLANIC BIOSYNTHESIS UDP-GLUCOSE LIPID CARRIER TRANSFERASE"/>
    <property type="match status" value="1"/>
</dbReference>
<dbReference type="Pfam" id="PF02397">
    <property type="entry name" value="Bac_transf"/>
    <property type="match status" value="1"/>
</dbReference>
<evidence type="ECO:0000313" key="9">
    <source>
        <dbReference type="EMBL" id="TQL44498.1"/>
    </source>
</evidence>
<reference evidence="9 10" key="1">
    <citation type="submission" date="2019-06" db="EMBL/GenBank/DDBJ databases">
        <title>Sequencing the genomes of 1000 actinobacteria strains.</title>
        <authorList>
            <person name="Klenk H.-P."/>
        </authorList>
    </citation>
    <scope>NUCLEOTIDE SEQUENCE [LARGE SCALE GENOMIC DNA]</scope>
    <source>
        <strain evidence="9 10">DSM 8803</strain>
    </source>
</reference>
<accession>A0A542Y8T4</accession>
<dbReference type="InterPro" id="IPR017475">
    <property type="entry name" value="EPS_sugar_tfrase"/>
</dbReference>
<feature type="transmembrane region" description="Helical" evidence="7">
    <location>
        <begin position="125"/>
        <end position="146"/>
    </location>
</feature>
<dbReference type="GO" id="GO:0016020">
    <property type="term" value="C:membrane"/>
    <property type="evidence" value="ECO:0007669"/>
    <property type="project" value="UniProtKB-SubCell"/>
</dbReference>
<feature type="transmembrane region" description="Helical" evidence="7">
    <location>
        <begin position="24"/>
        <end position="47"/>
    </location>
</feature>
<dbReference type="NCBIfam" id="TIGR03025">
    <property type="entry name" value="EPS_sugtrans"/>
    <property type="match status" value="1"/>
</dbReference>
<dbReference type="OrthoDB" id="9808602at2"/>
<feature type="transmembrane region" description="Helical" evidence="7">
    <location>
        <begin position="101"/>
        <end position="119"/>
    </location>
</feature>
<evidence type="ECO:0000256" key="5">
    <source>
        <dbReference type="ARBA" id="ARBA00022989"/>
    </source>
</evidence>
<evidence type="ECO:0000256" key="1">
    <source>
        <dbReference type="ARBA" id="ARBA00004141"/>
    </source>
</evidence>
<dbReference type="Pfam" id="PF13727">
    <property type="entry name" value="CoA_binding_3"/>
    <property type="match status" value="1"/>
</dbReference>
<keyword evidence="6 7" id="KW-0472">Membrane</keyword>
<keyword evidence="5 7" id="KW-1133">Transmembrane helix</keyword>
<comment type="similarity">
    <text evidence="2">Belongs to the bacterial sugar transferase family.</text>
</comment>
<dbReference type="InterPro" id="IPR003362">
    <property type="entry name" value="Bact_transf"/>
</dbReference>
<keyword evidence="4 7" id="KW-0812">Transmembrane</keyword>
<dbReference type="PANTHER" id="PTHR30576:SF10">
    <property type="entry name" value="SLL5057 PROTEIN"/>
    <property type="match status" value="1"/>
</dbReference>
<dbReference type="EMBL" id="VFON01000001">
    <property type="protein sequence ID" value="TQL44498.1"/>
    <property type="molecule type" value="Genomic_DNA"/>
</dbReference>
<evidence type="ECO:0000256" key="7">
    <source>
        <dbReference type="SAM" id="Phobius"/>
    </source>
</evidence>
<evidence type="ECO:0000259" key="8">
    <source>
        <dbReference type="Pfam" id="PF02397"/>
    </source>
</evidence>
<proteinExistence type="inferred from homology"/>
<keyword evidence="10" id="KW-1185">Reference proteome</keyword>
<dbReference type="AlphaFoldDB" id="A0A542Y8T4"/>
<evidence type="ECO:0000256" key="6">
    <source>
        <dbReference type="ARBA" id="ARBA00023136"/>
    </source>
</evidence>
<feature type="domain" description="Bacterial sugar transferase" evidence="8">
    <location>
        <begin position="294"/>
        <end position="481"/>
    </location>
</feature>
<dbReference type="Proteomes" id="UP000319094">
    <property type="component" value="Unassembled WGS sequence"/>
</dbReference>
<feature type="transmembrane region" description="Helical" evidence="7">
    <location>
        <begin position="299"/>
        <end position="320"/>
    </location>
</feature>
<keyword evidence="3 9" id="KW-0808">Transferase</keyword>
<comment type="caution">
    <text evidence="9">The sequence shown here is derived from an EMBL/GenBank/DDBJ whole genome shotgun (WGS) entry which is preliminary data.</text>
</comment>
<feature type="transmembrane region" description="Helical" evidence="7">
    <location>
        <begin position="59"/>
        <end position="80"/>
    </location>
</feature>
<comment type="subcellular location">
    <subcellularLocation>
        <location evidence="1">Membrane</location>
        <topology evidence="1">Multi-pass membrane protein</topology>
    </subcellularLocation>
</comment>
<gene>
    <name evidence="9" type="ORF">FB468_2557</name>
</gene>
<name>A0A542Y8T4_9MICO</name>
<dbReference type="GO" id="GO:0016780">
    <property type="term" value="F:phosphotransferase activity, for other substituted phosphate groups"/>
    <property type="evidence" value="ECO:0007669"/>
    <property type="project" value="TreeGrafter"/>
</dbReference>